<organism evidence="2 4">
    <name type="scientific">Ochrobactrum quorumnocens</name>
    <dbReference type="NCBI Taxonomy" id="271865"/>
    <lineage>
        <taxon>Bacteria</taxon>
        <taxon>Pseudomonadati</taxon>
        <taxon>Pseudomonadota</taxon>
        <taxon>Alphaproteobacteria</taxon>
        <taxon>Hyphomicrobiales</taxon>
        <taxon>Brucellaceae</taxon>
        <taxon>Brucella/Ochrobactrum group</taxon>
        <taxon>Ochrobactrum</taxon>
    </lineage>
</organism>
<dbReference type="OrthoDB" id="1524907at2"/>
<evidence type="ECO:0000313" key="2">
    <source>
        <dbReference type="EMBL" id="ASV85442.1"/>
    </source>
</evidence>
<evidence type="ECO:0000259" key="1">
    <source>
        <dbReference type="Pfam" id="PF04993"/>
    </source>
</evidence>
<evidence type="ECO:0000313" key="5">
    <source>
        <dbReference type="Proteomes" id="UP000327108"/>
    </source>
</evidence>
<dbReference type="PANTHER" id="PTHR36121:SF1">
    <property type="entry name" value="PROTEIN SXY"/>
    <property type="match status" value="1"/>
</dbReference>
<reference evidence="3 5" key="2">
    <citation type="submission" date="2019-09" db="EMBL/GenBank/DDBJ databases">
        <title>Biological control of the noxious weed angled onion (Allium triquetrum) thwarted by endophytic bacteria in Victoria, Australia.</title>
        <authorList>
            <person name="Tehranchian P."/>
            <person name="Adair R.J."/>
            <person name="Van T.H."/>
            <person name="Morrison P.D."/>
            <person name="Williams H."/>
            <person name="Lawrie A.C."/>
        </authorList>
    </citation>
    <scope>NUCLEOTIDE SEQUENCE [LARGE SCALE GENOMIC DNA]</scope>
    <source>
        <strain evidence="3 5">RPTAtOch1</strain>
    </source>
</reference>
<evidence type="ECO:0000313" key="3">
    <source>
        <dbReference type="EMBL" id="KAA9366512.1"/>
    </source>
</evidence>
<dbReference type="Gene3D" id="3.30.1460.30">
    <property type="entry name" value="YgaC/TfoX-N like chaperone"/>
    <property type="match status" value="1"/>
</dbReference>
<keyword evidence="5" id="KW-1185">Reference proteome</keyword>
<gene>
    <name evidence="2" type="ORF">CES85_1006</name>
    <name evidence="3" type="ORF">F3W84_17475</name>
</gene>
<dbReference type="SUPFAM" id="SSF159894">
    <property type="entry name" value="YgaC/TfoX-N like"/>
    <property type="match status" value="1"/>
</dbReference>
<dbReference type="Pfam" id="PF04993">
    <property type="entry name" value="TfoX_N"/>
    <property type="match status" value="1"/>
</dbReference>
<dbReference type="Proteomes" id="UP000215256">
    <property type="component" value="Chromosome 1"/>
</dbReference>
<feature type="domain" description="TfoX N-terminal" evidence="1">
    <location>
        <begin position="8"/>
        <end position="101"/>
    </location>
</feature>
<dbReference type="InterPro" id="IPR047525">
    <property type="entry name" value="TfoX-like"/>
</dbReference>
<reference evidence="2 4" key="1">
    <citation type="submission" date="2017-07" db="EMBL/GenBank/DDBJ databases">
        <title>Phylogenetic study on the rhizospheric bacterium Ochrobactrum sp. A44.</title>
        <authorList>
            <person name="Krzyzanowska D.M."/>
            <person name="Ossowicki A."/>
            <person name="Rajewska M."/>
            <person name="Maciag T."/>
            <person name="Kaczynski Z."/>
            <person name="Czerwicka M."/>
            <person name="Jafra S."/>
        </authorList>
    </citation>
    <scope>NUCLEOTIDE SEQUENCE [LARGE SCALE GENOMIC DNA]</scope>
    <source>
        <strain evidence="2 4">A44</strain>
    </source>
</reference>
<dbReference type="InterPro" id="IPR007076">
    <property type="entry name" value="TfoX_N"/>
</dbReference>
<dbReference type="EMBL" id="CP022604">
    <property type="protein sequence ID" value="ASV85442.1"/>
    <property type="molecule type" value="Genomic_DNA"/>
</dbReference>
<accession>A0A248UFP0</accession>
<sequence>MDDQSLRDLFEGLGAISIRRMFGGKGIYHQGLIIALVVQDELLLKADSQTAAAFIEAGSRQWAYDSRKSGKPVAMPYWSVPDEAYDDPEIMADWARLAFAASLRTAPAKAKSQKSL</sequence>
<dbReference type="PANTHER" id="PTHR36121">
    <property type="entry name" value="PROTEIN SXY"/>
    <property type="match status" value="1"/>
</dbReference>
<dbReference type="KEGG" id="och:CES85_1006"/>
<evidence type="ECO:0000313" key="4">
    <source>
        <dbReference type="Proteomes" id="UP000215256"/>
    </source>
</evidence>
<dbReference type="EMBL" id="VYXQ01000018">
    <property type="protein sequence ID" value="KAA9366512.1"/>
    <property type="molecule type" value="Genomic_DNA"/>
</dbReference>
<dbReference type="Proteomes" id="UP000327108">
    <property type="component" value="Unassembled WGS sequence"/>
</dbReference>
<dbReference type="RefSeq" id="WP_095446542.1">
    <property type="nucleotide sequence ID" value="NZ_CP022604.1"/>
</dbReference>
<dbReference type="AlphaFoldDB" id="A0A248UFP0"/>
<proteinExistence type="predicted"/>
<protein>
    <submittedName>
        <fullName evidence="2">TfoX N-terminal domain protein</fullName>
    </submittedName>
    <submittedName>
        <fullName evidence="3">TfoX/Sxy family protein</fullName>
    </submittedName>
</protein>
<name>A0A248UFP0_9HYPH</name>